<comment type="caution">
    <text evidence="3">The sequence shown here is derived from an EMBL/GenBank/DDBJ whole genome shotgun (WGS) entry which is preliminary data.</text>
</comment>
<evidence type="ECO:0000313" key="4">
    <source>
        <dbReference type="Proteomes" id="UP000591131"/>
    </source>
</evidence>
<gene>
    <name evidence="3" type="ORF">FOL47_011053</name>
</gene>
<keyword evidence="4" id="KW-1185">Reference proteome</keyword>
<name>A0A7J6L1E0_PERCH</name>
<accession>A0A7J6L1E0</accession>
<evidence type="ECO:0000256" key="1">
    <source>
        <dbReference type="SAM" id="MobiDB-lite"/>
    </source>
</evidence>
<dbReference type="OrthoDB" id="412719at2759"/>
<evidence type="ECO:0000313" key="3">
    <source>
        <dbReference type="EMBL" id="KAF4652486.1"/>
    </source>
</evidence>
<dbReference type="GO" id="GO:0003676">
    <property type="term" value="F:nucleic acid binding"/>
    <property type="evidence" value="ECO:0007669"/>
    <property type="project" value="InterPro"/>
</dbReference>
<organism evidence="3 4">
    <name type="scientific">Perkinsus chesapeaki</name>
    <name type="common">Clam parasite</name>
    <name type="synonym">Perkinsus andrewsi</name>
    <dbReference type="NCBI Taxonomy" id="330153"/>
    <lineage>
        <taxon>Eukaryota</taxon>
        <taxon>Sar</taxon>
        <taxon>Alveolata</taxon>
        <taxon>Perkinsozoa</taxon>
        <taxon>Perkinsea</taxon>
        <taxon>Perkinsida</taxon>
        <taxon>Perkinsidae</taxon>
        <taxon>Perkinsus</taxon>
    </lineage>
</organism>
<dbReference type="InterPro" id="IPR052338">
    <property type="entry name" value="Transposase_5"/>
</dbReference>
<reference evidence="3 4" key="1">
    <citation type="submission" date="2020-04" db="EMBL/GenBank/DDBJ databases">
        <title>Perkinsus chesapeaki whole genome sequence.</title>
        <authorList>
            <person name="Bogema D.R."/>
        </authorList>
    </citation>
    <scope>NUCLEOTIDE SEQUENCE [LARGE SCALE GENOMIC DNA]</scope>
    <source>
        <strain evidence="3">ATCC PRA-425</strain>
    </source>
</reference>
<evidence type="ECO:0000259" key="2">
    <source>
        <dbReference type="Pfam" id="PF13358"/>
    </source>
</evidence>
<dbReference type="Gene3D" id="3.30.420.10">
    <property type="entry name" value="Ribonuclease H-like superfamily/Ribonuclease H"/>
    <property type="match status" value="1"/>
</dbReference>
<feature type="region of interest" description="Disordered" evidence="1">
    <location>
        <begin position="1"/>
        <end position="24"/>
    </location>
</feature>
<protein>
    <recommendedName>
        <fullName evidence="2">Tc1-like transposase DDE domain-containing protein</fullName>
    </recommendedName>
</protein>
<dbReference type="PANTHER" id="PTHR23022:SF119">
    <property type="entry name" value="TC1-LIKE TRANSPOSASE DDE DOMAIN-CONTAINING PROTEIN"/>
    <property type="match status" value="1"/>
</dbReference>
<dbReference type="EMBL" id="JAAPAO010000919">
    <property type="protein sequence ID" value="KAF4652486.1"/>
    <property type="molecule type" value="Genomic_DNA"/>
</dbReference>
<dbReference type="Pfam" id="PF13358">
    <property type="entry name" value="DDE_3"/>
    <property type="match status" value="1"/>
</dbReference>
<dbReference type="InterPro" id="IPR038717">
    <property type="entry name" value="Tc1-like_DDE_dom"/>
</dbReference>
<dbReference type="AlphaFoldDB" id="A0A7J6L1E0"/>
<dbReference type="PANTHER" id="PTHR23022">
    <property type="entry name" value="TRANSPOSABLE ELEMENT-RELATED"/>
    <property type="match status" value="1"/>
</dbReference>
<sequence length="264" mass="29753">MSRSKQLSDSERAEIVRRSEDARSSKEIFEGTGVTMKPKTSRNRVLNQLGRVKQAIAKPALTARHKKTRYEWAENNIKREFSSVLFTDELDPPWLRSTSSEEKAAGGGGVMFWAGIIGDTVVGPCRVEKGVKMDSKAYTELLANSFLPWYRSRPAAFKRKLIFMHDNAPAHSSKFTTSFLEKNGFKGKKVLELSPDLNPIENYWSLLKREVYRQGTQYDSVASLWSAIEDAAKKITPEEVKKLACSMDKRLTKLLQLHGGHVGA</sequence>
<proteinExistence type="predicted"/>
<dbReference type="InterPro" id="IPR036397">
    <property type="entry name" value="RNaseH_sf"/>
</dbReference>
<dbReference type="Proteomes" id="UP000591131">
    <property type="component" value="Unassembled WGS sequence"/>
</dbReference>
<feature type="domain" description="Tc1-like transposase DDE" evidence="2">
    <location>
        <begin position="157"/>
        <end position="215"/>
    </location>
</feature>